<dbReference type="InterPro" id="IPR006773">
    <property type="entry name" value="Rpn13/ADRM1"/>
</dbReference>
<dbReference type="Gene3D" id="1.10.2020.20">
    <property type="match status" value="1"/>
</dbReference>
<evidence type="ECO:0000256" key="2">
    <source>
        <dbReference type="ARBA" id="ARBA00004496"/>
    </source>
</evidence>
<dbReference type="EMBL" id="CALNXI010000858">
    <property type="protein sequence ID" value="CAH3143702.1"/>
    <property type="molecule type" value="Genomic_DNA"/>
</dbReference>
<keyword evidence="11" id="KW-1185">Reference proteome</keyword>
<dbReference type="InterPro" id="IPR032368">
    <property type="entry name" value="RPN13_DEUBAD"/>
</dbReference>
<comment type="caution">
    <text evidence="10">The sequence shown here is derived from an EMBL/GenBank/DDBJ whole genome shotgun (WGS) entry which is preliminary data.</text>
</comment>
<comment type="subcellular location">
    <subcellularLocation>
        <location evidence="2">Cytoplasm</location>
    </subcellularLocation>
    <subcellularLocation>
        <location evidence="1">Nucleus</location>
    </subcellularLocation>
</comment>
<evidence type="ECO:0008006" key="12">
    <source>
        <dbReference type="Google" id="ProtNLM"/>
    </source>
</evidence>
<feature type="domain" description="Pru" evidence="9">
    <location>
        <begin position="13"/>
        <end position="126"/>
    </location>
</feature>
<feature type="compositionally biased region" description="Low complexity" evidence="7">
    <location>
        <begin position="182"/>
        <end position="227"/>
    </location>
</feature>
<dbReference type="PROSITE" id="PS51916">
    <property type="entry name" value="DEUBAD"/>
    <property type="match status" value="1"/>
</dbReference>
<proteinExistence type="inferred from homology"/>
<dbReference type="InterPro" id="IPR038633">
    <property type="entry name" value="Rpn13/ADRM1_Pru_sf"/>
</dbReference>
<evidence type="ECO:0000259" key="9">
    <source>
        <dbReference type="PROSITE" id="PS51917"/>
    </source>
</evidence>
<accession>A0ABN8PH64</accession>
<protein>
    <recommendedName>
        <fullName evidence="12">Adhesion regulating molecule 1</fullName>
    </recommendedName>
</protein>
<feature type="region of interest" description="Disordered" evidence="7">
    <location>
        <begin position="119"/>
        <end position="143"/>
    </location>
</feature>
<feature type="compositionally biased region" description="Acidic residues" evidence="7">
    <location>
        <begin position="397"/>
        <end position="415"/>
    </location>
</feature>
<evidence type="ECO:0000313" key="11">
    <source>
        <dbReference type="Proteomes" id="UP001159427"/>
    </source>
</evidence>
<reference evidence="10 11" key="1">
    <citation type="submission" date="2022-05" db="EMBL/GenBank/DDBJ databases">
        <authorList>
            <consortium name="Genoscope - CEA"/>
            <person name="William W."/>
        </authorList>
    </citation>
    <scope>NUCLEOTIDE SEQUENCE [LARGE SCALE GENOMIC DNA]</scope>
</reference>
<feature type="compositionally biased region" description="Low complexity" evidence="7">
    <location>
        <begin position="373"/>
        <end position="394"/>
    </location>
</feature>
<organism evidence="10 11">
    <name type="scientific">Porites evermanni</name>
    <dbReference type="NCBI Taxonomy" id="104178"/>
    <lineage>
        <taxon>Eukaryota</taxon>
        <taxon>Metazoa</taxon>
        <taxon>Cnidaria</taxon>
        <taxon>Anthozoa</taxon>
        <taxon>Hexacorallia</taxon>
        <taxon>Scleractinia</taxon>
        <taxon>Fungiina</taxon>
        <taxon>Poritidae</taxon>
        <taxon>Porites</taxon>
    </lineage>
</organism>
<evidence type="ECO:0000256" key="4">
    <source>
        <dbReference type="ARBA" id="ARBA00022490"/>
    </source>
</evidence>
<dbReference type="Proteomes" id="UP001159427">
    <property type="component" value="Unassembled WGS sequence"/>
</dbReference>
<sequence>MANQGLFGHAGRSSSKNLVEFRAGKMTMKGSTVTPDKRKGLVYIYQSDDSLMHFCWKDRGTGTVEDDLIIFPDDIEYKRVKQCTTGRVYILKFKSSTRKFFFWMQEPKTDKDEEYTTKVNNLLNNPPTPGSSGGGGVLPPGLTEQLADSQLQGLLGNLDQQQLLQLLSGYGGGLGGHGGLSSAGSSISPPTAASPTPTRVQSSPGPRSASSASSSGTTTPRPATATPTVPPPAPSRPSQPPSQPPARQAVQLSDLQNILSNMQVPTENDERPRESVDLSTVFTPDSLMPMLADPEFREQLAPFLPAGEELPQSPTELSNTLRSPQFQQALGMFSSALQSGQLGPLMGQFGFGDEVVGAAGRGDMVEFVRAVQESSRPSTADSTSTSDETSRPTTAGAEEETEDKDKDEDEAMSLD</sequence>
<keyword evidence="5" id="KW-0647">Proteasome</keyword>
<dbReference type="PROSITE" id="PS51917">
    <property type="entry name" value="PRU"/>
    <property type="match status" value="1"/>
</dbReference>
<dbReference type="InterPro" id="IPR044867">
    <property type="entry name" value="DEUBAD_dom"/>
</dbReference>
<evidence type="ECO:0000256" key="6">
    <source>
        <dbReference type="ARBA" id="ARBA00023242"/>
    </source>
</evidence>
<gene>
    <name evidence="10" type="ORF">PEVE_00042914</name>
</gene>
<dbReference type="PANTHER" id="PTHR12225">
    <property type="entry name" value="ADHESION REGULATING MOLECULE 1 110 KDA CELL MEMBRANE GLYCOPROTEIN"/>
    <property type="match status" value="1"/>
</dbReference>
<feature type="domain" description="DEUBAD" evidence="8">
    <location>
        <begin position="269"/>
        <end position="381"/>
    </location>
</feature>
<feature type="region of interest" description="Disordered" evidence="7">
    <location>
        <begin position="368"/>
        <end position="415"/>
    </location>
</feature>
<feature type="region of interest" description="Disordered" evidence="7">
    <location>
        <begin position="180"/>
        <end position="249"/>
    </location>
</feature>
<evidence type="ECO:0000256" key="3">
    <source>
        <dbReference type="ARBA" id="ARBA00009216"/>
    </source>
</evidence>
<dbReference type="Pfam" id="PF04683">
    <property type="entry name" value="Rpn13_ADRM1_Pru"/>
    <property type="match status" value="1"/>
</dbReference>
<keyword evidence="6" id="KW-0539">Nucleus</keyword>
<name>A0ABN8PH64_9CNID</name>
<dbReference type="InterPro" id="IPR038108">
    <property type="entry name" value="RPN13_DEUBAD_sf"/>
</dbReference>
<evidence type="ECO:0000313" key="10">
    <source>
        <dbReference type="EMBL" id="CAH3143702.1"/>
    </source>
</evidence>
<dbReference type="Gene3D" id="2.30.29.70">
    <property type="entry name" value="Proteasomal ubiquitin receptor Rpn13/ADRM1"/>
    <property type="match status" value="1"/>
</dbReference>
<dbReference type="InterPro" id="IPR044868">
    <property type="entry name" value="Rpn13/ADRM1_Pru"/>
</dbReference>
<evidence type="ECO:0000256" key="7">
    <source>
        <dbReference type="SAM" id="MobiDB-lite"/>
    </source>
</evidence>
<dbReference type="Pfam" id="PF16550">
    <property type="entry name" value="RPN13_C"/>
    <property type="match status" value="1"/>
</dbReference>
<keyword evidence="4" id="KW-0963">Cytoplasm</keyword>
<feature type="compositionally biased region" description="Pro residues" evidence="7">
    <location>
        <begin position="228"/>
        <end position="244"/>
    </location>
</feature>
<dbReference type="PANTHER" id="PTHR12225:SF0">
    <property type="entry name" value="PROTEASOMAL UBIQUITIN RECEPTOR ADRM1"/>
    <property type="match status" value="1"/>
</dbReference>
<dbReference type="CDD" id="cd13314">
    <property type="entry name" value="PH_Rpn13"/>
    <property type="match status" value="1"/>
</dbReference>
<evidence type="ECO:0000259" key="8">
    <source>
        <dbReference type="PROSITE" id="PS51916"/>
    </source>
</evidence>
<evidence type="ECO:0000256" key="5">
    <source>
        <dbReference type="ARBA" id="ARBA00022942"/>
    </source>
</evidence>
<comment type="similarity">
    <text evidence="3">Belongs to the ADRM1 family.</text>
</comment>
<evidence type="ECO:0000256" key="1">
    <source>
        <dbReference type="ARBA" id="ARBA00004123"/>
    </source>
</evidence>